<sequence>MHIQVPPNVPGLIRAIESKYKINAANIRCLYRKTKGGILAKIDDEMLKYYSNEDSFLMQVMVTEGAGGEDTMIYDITLTEC</sequence>
<dbReference type="AlphaFoldDB" id="A0A553PRL6"/>
<feature type="domain" description="GRHL1/CP2 C-terminal" evidence="1">
    <location>
        <begin position="6"/>
        <end position="80"/>
    </location>
</feature>
<dbReference type="STRING" id="6832.A0A553PRL6"/>
<dbReference type="Pfam" id="PF25416">
    <property type="entry name" value="GRHL1_C"/>
    <property type="match status" value="1"/>
</dbReference>
<dbReference type="Proteomes" id="UP000318571">
    <property type="component" value="Chromosome 12"/>
</dbReference>
<organism evidence="2 3">
    <name type="scientific">Tigriopus californicus</name>
    <name type="common">Marine copepod</name>
    <dbReference type="NCBI Taxonomy" id="6832"/>
    <lineage>
        <taxon>Eukaryota</taxon>
        <taxon>Metazoa</taxon>
        <taxon>Ecdysozoa</taxon>
        <taxon>Arthropoda</taxon>
        <taxon>Crustacea</taxon>
        <taxon>Multicrustacea</taxon>
        <taxon>Hexanauplia</taxon>
        <taxon>Copepoda</taxon>
        <taxon>Harpacticoida</taxon>
        <taxon>Harpacticidae</taxon>
        <taxon>Tigriopus</taxon>
    </lineage>
</organism>
<dbReference type="GO" id="GO:0001228">
    <property type="term" value="F:DNA-binding transcription activator activity, RNA polymerase II-specific"/>
    <property type="evidence" value="ECO:0007669"/>
    <property type="project" value="TreeGrafter"/>
</dbReference>
<dbReference type="InterPro" id="IPR057520">
    <property type="entry name" value="GRHL1/CP2_C"/>
</dbReference>
<gene>
    <name evidence="2" type="ORF">TCAL_10173</name>
</gene>
<evidence type="ECO:0000259" key="1">
    <source>
        <dbReference type="Pfam" id="PF25416"/>
    </source>
</evidence>
<dbReference type="InterPro" id="IPR040167">
    <property type="entry name" value="TF_CP2-like"/>
</dbReference>
<dbReference type="GO" id="GO:0000978">
    <property type="term" value="F:RNA polymerase II cis-regulatory region sequence-specific DNA binding"/>
    <property type="evidence" value="ECO:0007669"/>
    <property type="project" value="TreeGrafter"/>
</dbReference>
<accession>A0A553PRL6</accession>
<comment type="caution">
    <text evidence="2">The sequence shown here is derived from an EMBL/GenBank/DDBJ whole genome shotgun (WGS) entry which is preliminary data.</text>
</comment>
<evidence type="ECO:0000313" key="2">
    <source>
        <dbReference type="EMBL" id="TRY80324.1"/>
    </source>
</evidence>
<evidence type="ECO:0000313" key="3">
    <source>
        <dbReference type="Proteomes" id="UP000318571"/>
    </source>
</evidence>
<keyword evidence="3" id="KW-1185">Reference proteome</keyword>
<reference evidence="2 3" key="1">
    <citation type="journal article" date="2018" name="Nat. Ecol. Evol.">
        <title>Genomic signatures of mitonuclear coevolution across populations of Tigriopus californicus.</title>
        <authorList>
            <person name="Barreto F.S."/>
            <person name="Watson E.T."/>
            <person name="Lima T.G."/>
            <person name="Willett C.S."/>
            <person name="Edmands S."/>
            <person name="Li W."/>
            <person name="Burton R.S."/>
        </authorList>
    </citation>
    <scope>NUCLEOTIDE SEQUENCE [LARGE SCALE GENOMIC DNA]</scope>
    <source>
        <strain evidence="2 3">San Diego</strain>
    </source>
</reference>
<dbReference type="GO" id="GO:0005634">
    <property type="term" value="C:nucleus"/>
    <property type="evidence" value="ECO:0007669"/>
    <property type="project" value="TreeGrafter"/>
</dbReference>
<dbReference type="EMBL" id="VCGU01000001">
    <property type="protein sequence ID" value="TRY80324.1"/>
    <property type="molecule type" value="Genomic_DNA"/>
</dbReference>
<dbReference type="PANTHER" id="PTHR11037">
    <property type="entry name" value="TRANSCRIPTION FACTOR CP2"/>
    <property type="match status" value="1"/>
</dbReference>
<protein>
    <recommendedName>
        <fullName evidence="1">GRHL1/CP2 C-terminal domain-containing protein</fullName>
    </recommendedName>
</protein>
<name>A0A553PRL6_TIGCA</name>
<proteinExistence type="predicted"/>
<dbReference type="PANTHER" id="PTHR11037:SF20">
    <property type="entry name" value="PROTEIN GRAINYHEAD"/>
    <property type="match status" value="1"/>
</dbReference>